<protein>
    <submittedName>
        <fullName evidence="3">Glycosyltransferase family 2 protein</fullName>
    </submittedName>
</protein>
<reference evidence="4" key="1">
    <citation type="submission" date="2017-04" db="EMBL/GenBank/DDBJ databases">
        <title>Function of individual gut microbiota members based on whole genome sequencing of pure cultures obtained from chicken caecum.</title>
        <authorList>
            <person name="Medvecky M."/>
            <person name="Cejkova D."/>
            <person name="Polansky O."/>
            <person name="Karasova D."/>
            <person name="Kubasova T."/>
            <person name="Cizek A."/>
            <person name="Rychlik I."/>
        </authorList>
    </citation>
    <scope>NUCLEOTIDE SEQUENCE [LARGE SCALE GENOMIC DNA]</scope>
    <source>
        <strain evidence="4">An189</strain>
    </source>
</reference>
<sequence>MIKYTLIIPHHNSSNLLNRLLKSVSIKLNMQIIVVDDNSTEKEYKLVQDLQQIYIFELYKNEGKTAGGARNTGIKYAKGQWLIFADADDYFTENMEELLESHVKSDADLIFYNVSSKVSETYTKAHRDKHIKHLFKRWNTTHNDKYMRCMYLVPWGKMYKRNFVKENNIWYEERLAGNDMWFAVRTGVEAHKIEIDEREIYICTISSGSITTTISKEKYEAKLQATLKTNNYLRKQKCSKYQVSILYFIAKAKQFGIHYLLHVMKECGKNKSNLFIGLSKILHYRQVLEDRQNPTYSKKI</sequence>
<dbReference type="Proteomes" id="UP000285159">
    <property type="component" value="Unassembled WGS sequence"/>
</dbReference>
<dbReference type="EMBL" id="NFKE01000008">
    <property type="protein sequence ID" value="OUP33253.1"/>
    <property type="molecule type" value="Genomic_DNA"/>
</dbReference>
<dbReference type="PANTHER" id="PTHR22916">
    <property type="entry name" value="GLYCOSYLTRANSFERASE"/>
    <property type="match status" value="1"/>
</dbReference>
<dbReference type="PANTHER" id="PTHR22916:SF3">
    <property type="entry name" value="UDP-GLCNAC:BETAGAL BETA-1,3-N-ACETYLGLUCOSAMINYLTRANSFERASE-LIKE PROTEIN 1"/>
    <property type="match status" value="1"/>
</dbReference>
<feature type="domain" description="Glycosyltransferase 2-like" evidence="1">
    <location>
        <begin position="6"/>
        <end position="164"/>
    </location>
</feature>
<reference evidence="3 5" key="3">
    <citation type="submission" date="2018-08" db="EMBL/GenBank/DDBJ databases">
        <title>A genome reference for cultivated species of the human gut microbiota.</title>
        <authorList>
            <person name="Zou Y."/>
            <person name="Xue W."/>
            <person name="Luo G."/>
        </authorList>
    </citation>
    <scope>NUCLEOTIDE SEQUENCE [LARGE SCALE GENOMIC DNA]</scope>
    <source>
        <strain evidence="3 5">AF19-1AC</strain>
    </source>
</reference>
<dbReference type="SUPFAM" id="SSF53448">
    <property type="entry name" value="Nucleotide-diphospho-sugar transferases"/>
    <property type="match status" value="1"/>
</dbReference>
<evidence type="ECO:0000259" key="1">
    <source>
        <dbReference type="Pfam" id="PF00535"/>
    </source>
</evidence>
<dbReference type="Gene3D" id="3.90.550.10">
    <property type="entry name" value="Spore Coat Polysaccharide Biosynthesis Protein SpsA, Chain A"/>
    <property type="match status" value="1"/>
</dbReference>
<gene>
    <name evidence="2" type="ORF">B5F24_11565</name>
    <name evidence="3" type="ORF">DWX38_07910</name>
</gene>
<dbReference type="InterPro" id="IPR029044">
    <property type="entry name" value="Nucleotide-diphossugar_trans"/>
</dbReference>
<dbReference type="GO" id="GO:0016758">
    <property type="term" value="F:hexosyltransferase activity"/>
    <property type="evidence" value="ECO:0007669"/>
    <property type="project" value="UniProtKB-ARBA"/>
</dbReference>
<dbReference type="EMBL" id="QRWP01000005">
    <property type="protein sequence ID" value="RGT33701.1"/>
    <property type="molecule type" value="Genomic_DNA"/>
</dbReference>
<evidence type="ECO:0000313" key="4">
    <source>
        <dbReference type="Proteomes" id="UP000196587"/>
    </source>
</evidence>
<accession>A0A1Y4JL45</accession>
<name>A0A1Y4JL45_9BACE</name>
<keyword evidence="3" id="KW-0808">Transferase</keyword>
<dbReference type="Proteomes" id="UP000196587">
    <property type="component" value="Unassembled WGS sequence"/>
</dbReference>
<evidence type="ECO:0000313" key="3">
    <source>
        <dbReference type="EMBL" id="RGT33701.1"/>
    </source>
</evidence>
<proteinExistence type="predicted"/>
<evidence type="ECO:0000313" key="2">
    <source>
        <dbReference type="EMBL" id="OUP33253.1"/>
    </source>
</evidence>
<dbReference type="CDD" id="cd00761">
    <property type="entry name" value="Glyco_tranf_GTA_type"/>
    <property type="match status" value="1"/>
</dbReference>
<dbReference type="Pfam" id="PF00535">
    <property type="entry name" value="Glycos_transf_2"/>
    <property type="match status" value="1"/>
</dbReference>
<evidence type="ECO:0000313" key="5">
    <source>
        <dbReference type="Proteomes" id="UP000285159"/>
    </source>
</evidence>
<dbReference type="RefSeq" id="WP_087412999.1">
    <property type="nucleotide sequence ID" value="NZ_CAJLSL010000005.1"/>
</dbReference>
<comment type="caution">
    <text evidence="2">The sequence shown here is derived from an EMBL/GenBank/DDBJ whole genome shotgun (WGS) entry which is preliminary data.</text>
</comment>
<dbReference type="AlphaFoldDB" id="A0A1Y4JL45"/>
<reference evidence="2" key="2">
    <citation type="journal article" date="2018" name="BMC Genomics">
        <title>Whole genome sequencing and function prediction of 133 gut anaerobes isolated from chicken caecum in pure cultures.</title>
        <authorList>
            <person name="Medvecky M."/>
            <person name="Cejkova D."/>
            <person name="Polansky O."/>
            <person name="Karasova D."/>
            <person name="Kubasova T."/>
            <person name="Cizek A."/>
            <person name="Rychlik I."/>
        </authorList>
    </citation>
    <scope>NUCLEOTIDE SEQUENCE</scope>
    <source>
        <strain evidence="2">An189</strain>
    </source>
</reference>
<organism evidence="2 4">
    <name type="scientific">Bacteroides clarus</name>
    <dbReference type="NCBI Taxonomy" id="626929"/>
    <lineage>
        <taxon>Bacteria</taxon>
        <taxon>Pseudomonadati</taxon>
        <taxon>Bacteroidota</taxon>
        <taxon>Bacteroidia</taxon>
        <taxon>Bacteroidales</taxon>
        <taxon>Bacteroidaceae</taxon>
        <taxon>Bacteroides</taxon>
    </lineage>
</organism>
<dbReference type="InterPro" id="IPR001173">
    <property type="entry name" value="Glyco_trans_2-like"/>
</dbReference>